<dbReference type="PANTHER" id="PTHR47706:SF1">
    <property type="entry name" value="CIPA-LIKE, PUTATIVE (AFU_ORTHOLOGUE AFUA_1G12460)-RELATED"/>
    <property type="match status" value="1"/>
</dbReference>
<dbReference type="PANTHER" id="PTHR47706">
    <property type="entry name" value="NMRA-LIKE FAMILY PROTEIN"/>
    <property type="match status" value="1"/>
</dbReference>
<organism evidence="4 5">
    <name type="scientific">Exophiala aquamarina CBS 119918</name>
    <dbReference type="NCBI Taxonomy" id="1182545"/>
    <lineage>
        <taxon>Eukaryota</taxon>
        <taxon>Fungi</taxon>
        <taxon>Dikarya</taxon>
        <taxon>Ascomycota</taxon>
        <taxon>Pezizomycotina</taxon>
        <taxon>Eurotiomycetes</taxon>
        <taxon>Chaetothyriomycetidae</taxon>
        <taxon>Chaetothyriales</taxon>
        <taxon>Herpotrichiellaceae</taxon>
        <taxon>Exophiala</taxon>
    </lineage>
</organism>
<keyword evidence="2" id="KW-0560">Oxidoreductase</keyword>
<sequence length="299" mass="32369">MSAIKNVTLVGGSGRLGSFILDKLLASNIFNVQVLKRVDSPSTHAAGVKVVEADFTDLESLTTAFQGQDAVVSVVSDAGALSQKLMIDAAIVAGVKRFLPSNFGSNLANPNTRRLPIFTMKVAVEDYLIEKSKITDLTYTFVNNGGFTDFCIENKIIMDFSNYTPKLFNGGGYQFSSTSMPTVGDAVVGVLKHPIETQNRPVYVSELVLSQNQLLSVARQIAPSKPWAPVSVDLDALVKSAMERLARGQHDLPTVLPILLKSAMDPEFGAKFTENDNGLLGIQSKTEEYLIELITPLLN</sequence>
<dbReference type="InterPro" id="IPR051609">
    <property type="entry name" value="NmrA/Isoflavone_reductase-like"/>
</dbReference>
<evidence type="ECO:0000256" key="2">
    <source>
        <dbReference type="ARBA" id="ARBA00023002"/>
    </source>
</evidence>
<dbReference type="GO" id="GO:0016491">
    <property type="term" value="F:oxidoreductase activity"/>
    <property type="evidence" value="ECO:0007669"/>
    <property type="project" value="UniProtKB-KW"/>
</dbReference>
<proteinExistence type="predicted"/>
<dbReference type="GeneID" id="25281966"/>
<dbReference type="InterPro" id="IPR036291">
    <property type="entry name" value="NAD(P)-bd_dom_sf"/>
</dbReference>
<dbReference type="EMBL" id="AMGV01000005">
    <property type="protein sequence ID" value="KEF56862.1"/>
    <property type="molecule type" value="Genomic_DNA"/>
</dbReference>
<evidence type="ECO:0000313" key="5">
    <source>
        <dbReference type="Proteomes" id="UP000027920"/>
    </source>
</evidence>
<reference evidence="4 5" key="1">
    <citation type="submission" date="2013-03" db="EMBL/GenBank/DDBJ databases">
        <title>The Genome Sequence of Exophiala aquamarina CBS 119918.</title>
        <authorList>
            <consortium name="The Broad Institute Genomics Platform"/>
            <person name="Cuomo C."/>
            <person name="de Hoog S."/>
            <person name="Gorbushina A."/>
            <person name="Walker B."/>
            <person name="Young S.K."/>
            <person name="Zeng Q."/>
            <person name="Gargeya S."/>
            <person name="Fitzgerald M."/>
            <person name="Haas B."/>
            <person name="Abouelleil A."/>
            <person name="Allen A.W."/>
            <person name="Alvarado L."/>
            <person name="Arachchi H.M."/>
            <person name="Berlin A.M."/>
            <person name="Chapman S.B."/>
            <person name="Gainer-Dewar J."/>
            <person name="Goldberg J."/>
            <person name="Griggs A."/>
            <person name="Gujja S."/>
            <person name="Hansen M."/>
            <person name="Howarth C."/>
            <person name="Imamovic A."/>
            <person name="Ireland A."/>
            <person name="Larimer J."/>
            <person name="McCowan C."/>
            <person name="Murphy C."/>
            <person name="Pearson M."/>
            <person name="Poon T.W."/>
            <person name="Priest M."/>
            <person name="Roberts A."/>
            <person name="Saif S."/>
            <person name="Shea T."/>
            <person name="Sisk P."/>
            <person name="Sykes S."/>
            <person name="Wortman J."/>
            <person name="Nusbaum C."/>
            <person name="Birren B."/>
        </authorList>
    </citation>
    <scope>NUCLEOTIDE SEQUENCE [LARGE SCALE GENOMIC DNA]</scope>
    <source>
        <strain evidence="4 5">CBS 119918</strain>
    </source>
</reference>
<dbReference type="InterPro" id="IPR008030">
    <property type="entry name" value="NmrA-like"/>
</dbReference>
<dbReference type="Pfam" id="PF05368">
    <property type="entry name" value="NmrA"/>
    <property type="match status" value="1"/>
</dbReference>
<dbReference type="RefSeq" id="XP_013259452.1">
    <property type="nucleotide sequence ID" value="XM_013403998.1"/>
</dbReference>
<dbReference type="Gene3D" id="3.40.50.720">
    <property type="entry name" value="NAD(P)-binding Rossmann-like Domain"/>
    <property type="match status" value="1"/>
</dbReference>
<protein>
    <recommendedName>
        <fullName evidence="3">NmrA-like domain-containing protein</fullName>
    </recommendedName>
</protein>
<accession>A0A072PAT3</accession>
<dbReference type="OrthoDB" id="9974981at2759"/>
<dbReference type="Proteomes" id="UP000027920">
    <property type="component" value="Unassembled WGS sequence"/>
</dbReference>
<evidence type="ECO:0000259" key="3">
    <source>
        <dbReference type="Pfam" id="PF05368"/>
    </source>
</evidence>
<keyword evidence="1" id="KW-0521">NADP</keyword>
<feature type="domain" description="NmrA-like" evidence="3">
    <location>
        <begin position="5"/>
        <end position="217"/>
    </location>
</feature>
<evidence type="ECO:0000313" key="4">
    <source>
        <dbReference type="EMBL" id="KEF56862.1"/>
    </source>
</evidence>
<dbReference type="VEuPathDB" id="FungiDB:A1O9_07052"/>
<dbReference type="InterPro" id="IPR045312">
    <property type="entry name" value="PCBER-like"/>
</dbReference>
<keyword evidence="5" id="KW-1185">Reference proteome</keyword>
<gene>
    <name evidence="4" type="ORF">A1O9_07052</name>
</gene>
<name>A0A072PAT3_9EURO</name>
<dbReference type="STRING" id="1182545.A0A072PAT3"/>
<dbReference type="HOGENOM" id="CLU_044876_3_2_1"/>
<comment type="caution">
    <text evidence="4">The sequence shown here is derived from an EMBL/GenBank/DDBJ whole genome shotgun (WGS) entry which is preliminary data.</text>
</comment>
<dbReference type="CDD" id="cd05259">
    <property type="entry name" value="PCBER_SDR_a"/>
    <property type="match status" value="1"/>
</dbReference>
<dbReference type="AlphaFoldDB" id="A0A072PAT3"/>
<evidence type="ECO:0000256" key="1">
    <source>
        <dbReference type="ARBA" id="ARBA00022857"/>
    </source>
</evidence>
<dbReference type="SUPFAM" id="SSF51735">
    <property type="entry name" value="NAD(P)-binding Rossmann-fold domains"/>
    <property type="match status" value="1"/>
</dbReference>